<dbReference type="Proteomes" id="UP001341136">
    <property type="component" value="Chromosome"/>
</dbReference>
<organism evidence="1 2">
    <name type="scientific">Shouchella rhizosphaerae</name>
    <dbReference type="NCBI Taxonomy" id="866786"/>
    <lineage>
        <taxon>Bacteria</taxon>
        <taxon>Bacillati</taxon>
        <taxon>Bacillota</taxon>
        <taxon>Bacilli</taxon>
        <taxon>Bacillales</taxon>
        <taxon>Bacillaceae</taxon>
        <taxon>Shouchella</taxon>
    </lineage>
</organism>
<accession>A0ABZ2CT88</accession>
<name>A0ABZ2CT88_9BACI</name>
<sequence>MVVTAQYNVFVNGLFYGRGPIEYVHELTSDRIDTWQAFGAEDVIEIKIAKINYAEAIR</sequence>
<evidence type="ECO:0000313" key="2">
    <source>
        <dbReference type="Proteomes" id="UP001341136"/>
    </source>
</evidence>
<evidence type="ECO:0000313" key="1">
    <source>
        <dbReference type="EMBL" id="WWA30377.1"/>
    </source>
</evidence>
<dbReference type="EMBL" id="CP144921">
    <property type="protein sequence ID" value="WWA30377.1"/>
    <property type="molecule type" value="Genomic_DNA"/>
</dbReference>
<protein>
    <submittedName>
        <fullName evidence="1">Uncharacterized protein</fullName>
    </submittedName>
</protein>
<dbReference type="RefSeq" id="WP_338465134.1">
    <property type="nucleotide sequence ID" value="NZ_CP144921.1"/>
</dbReference>
<keyword evidence="2" id="KW-1185">Reference proteome</keyword>
<reference evidence="1 2" key="1">
    <citation type="submission" date="2024-01" db="EMBL/GenBank/DDBJ databases">
        <title>Culturomics analysis of mouse respiratory tract.</title>
        <authorList>
            <person name="Phillips A.M."/>
            <person name="Collette N.M."/>
            <person name="Mageeney C.M."/>
            <person name="Sinha A."/>
            <person name="Hern K.E."/>
            <person name="Arkin A.P."/>
            <person name="Williams K.P."/>
            <person name="Branda S."/>
        </authorList>
    </citation>
    <scope>NUCLEOTIDE SEQUENCE [LARGE SCALE GENOMIC DNA]</scope>
    <source>
        <strain evidence="1 2">CP20</strain>
    </source>
</reference>
<gene>
    <name evidence="1" type="ORF">V5G21_00850</name>
</gene>
<proteinExistence type="predicted"/>